<dbReference type="PROSITE" id="PS50990">
    <property type="entry name" value="PEPTIDASE_C39"/>
    <property type="match status" value="1"/>
</dbReference>
<name>A0ABV1NI26_9GAMM</name>
<accession>A0ABV1NI26</accession>
<evidence type="ECO:0000313" key="4">
    <source>
        <dbReference type="Proteomes" id="UP001442468"/>
    </source>
</evidence>
<evidence type="ECO:0000313" key="3">
    <source>
        <dbReference type="EMBL" id="MEQ6918719.1"/>
    </source>
</evidence>
<protein>
    <submittedName>
        <fullName evidence="3">Cysteine peptidase family C39 domain-containing protein</fullName>
    </submittedName>
</protein>
<sequence>MRFFPVTILITAFAMALSHPQASHAGPVVSLKEIREAGVVVQQWDTSCAAAALATVFTYTFDDAVTEREVATGMLKFTEPLKVRYRGGFSMLDMKRYAQERGYTATGFRDLRFQDVRYFDAPIVAVDFYGYNHYVVFKGLTPEGEVRLADPAYGNRTMSRERFENAWIDGIAFVMLENNK</sequence>
<evidence type="ECO:0000256" key="1">
    <source>
        <dbReference type="SAM" id="SignalP"/>
    </source>
</evidence>
<proteinExistence type="predicted"/>
<dbReference type="Pfam" id="PF03412">
    <property type="entry name" value="Peptidase_C39"/>
    <property type="match status" value="1"/>
</dbReference>
<dbReference type="EMBL" id="JBEGCJ010000007">
    <property type="protein sequence ID" value="MEQ6918719.1"/>
    <property type="molecule type" value="Genomic_DNA"/>
</dbReference>
<dbReference type="RefSeq" id="WP_349763004.1">
    <property type="nucleotide sequence ID" value="NZ_JBEGCJ010000007.1"/>
</dbReference>
<feature type="domain" description="Peptidase C39" evidence="2">
    <location>
        <begin position="42"/>
        <end position="174"/>
    </location>
</feature>
<dbReference type="Proteomes" id="UP001442468">
    <property type="component" value="Unassembled WGS sequence"/>
</dbReference>
<gene>
    <name evidence="3" type="ORF">ABE960_14460</name>
</gene>
<comment type="caution">
    <text evidence="3">The sequence shown here is derived from an EMBL/GenBank/DDBJ whole genome shotgun (WGS) entry which is preliminary data.</text>
</comment>
<organism evidence="3 4">
    <name type="scientific">Halomonas aquatica</name>
    <dbReference type="NCBI Taxonomy" id="3151123"/>
    <lineage>
        <taxon>Bacteria</taxon>
        <taxon>Pseudomonadati</taxon>
        <taxon>Pseudomonadota</taxon>
        <taxon>Gammaproteobacteria</taxon>
        <taxon>Oceanospirillales</taxon>
        <taxon>Halomonadaceae</taxon>
        <taxon>Halomonas</taxon>
    </lineage>
</organism>
<feature type="signal peptide" evidence="1">
    <location>
        <begin position="1"/>
        <end position="25"/>
    </location>
</feature>
<dbReference type="Gene3D" id="3.90.70.10">
    <property type="entry name" value="Cysteine proteinases"/>
    <property type="match status" value="1"/>
</dbReference>
<feature type="chain" id="PRO_5047418387" evidence="1">
    <location>
        <begin position="26"/>
        <end position="180"/>
    </location>
</feature>
<dbReference type="InterPro" id="IPR005074">
    <property type="entry name" value="Peptidase_C39"/>
</dbReference>
<keyword evidence="4" id="KW-1185">Reference proteome</keyword>
<reference evidence="3 4" key="1">
    <citation type="submission" date="2024-05" db="EMBL/GenBank/DDBJ databases">
        <title>Halomonas sp. SSM6 16S ribosomal RNA gene Genome sequencing and assembly.</title>
        <authorList>
            <person name="Yook S."/>
        </authorList>
    </citation>
    <scope>NUCLEOTIDE SEQUENCE [LARGE SCALE GENOMIC DNA]</scope>
    <source>
        <strain evidence="3 4">SSM6</strain>
    </source>
</reference>
<keyword evidence="1" id="KW-0732">Signal</keyword>
<evidence type="ECO:0000259" key="2">
    <source>
        <dbReference type="PROSITE" id="PS50990"/>
    </source>
</evidence>